<gene>
    <name evidence="7" type="primary">tetC</name>
    <name evidence="7" type="ORF">VPARA_02700</name>
</gene>
<keyword evidence="1" id="KW-0678">Repressor</keyword>
<dbReference type="Pfam" id="PF00440">
    <property type="entry name" value="TetR_N"/>
    <property type="match status" value="1"/>
</dbReference>
<evidence type="ECO:0000256" key="5">
    <source>
        <dbReference type="PROSITE-ProRule" id="PRU00335"/>
    </source>
</evidence>
<feature type="domain" description="HTH tetR-type" evidence="6">
    <location>
        <begin position="18"/>
        <end position="78"/>
    </location>
</feature>
<comment type="caution">
    <text evidence="7">The sequence shown here is derived from an EMBL/GenBank/DDBJ whole genome shotgun (WGS) entry which is preliminary data.</text>
</comment>
<keyword evidence="8" id="KW-1185">Reference proteome</keyword>
<protein>
    <submittedName>
        <fullName evidence="7">Transposon Tn10 TetC protein</fullName>
    </submittedName>
</protein>
<evidence type="ECO:0000259" key="6">
    <source>
        <dbReference type="PROSITE" id="PS50977"/>
    </source>
</evidence>
<dbReference type="Gene3D" id="1.10.357.10">
    <property type="entry name" value="Tetracycline Repressor, domain 2"/>
    <property type="match status" value="1"/>
</dbReference>
<evidence type="ECO:0000313" key="7">
    <source>
        <dbReference type="EMBL" id="KLN58548.1"/>
    </source>
</evidence>
<dbReference type="PANTHER" id="PTHR30055:SF234">
    <property type="entry name" value="HTH-TYPE TRANSCRIPTIONAL REGULATOR BETI"/>
    <property type="match status" value="1"/>
</dbReference>
<organism evidence="7 8">
    <name type="scientific">Variovorax paradoxus</name>
    <dbReference type="NCBI Taxonomy" id="34073"/>
    <lineage>
        <taxon>Bacteria</taxon>
        <taxon>Pseudomonadati</taxon>
        <taxon>Pseudomonadota</taxon>
        <taxon>Betaproteobacteria</taxon>
        <taxon>Burkholderiales</taxon>
        <taxon>Comamonadaceae</taxon>
        <taxon>Variovorax</taxon>
    </lineage>
</organism>
<dbReference type="Pfam" id="PF21351">
    <property type="entry name" value="TetR_C_41"/>
    <property type="match status" value="1"/>
</dbReference>
<dbReference type="InterPro" id="IPR050109">
    <property type="entry name" value="HTH-type_TetR-like_transc_reg"/>
</dbReference>
<dbReference type="SUPFAM" id="SSF46689">
    <property type="entry name" value="Homeodomain-like"/>
    <property type="match status" value="1"/>
</dbReference>
<dbReference type="InterPro" id="IPR001647">
    <property type="entry name" value="HTH_TetR"/>
</dbReference>
<evidence type="ECO:0000256" key="3">
    <source>
        <dbReference type="ARBA" id="ARBA00023125"/>
    </source>
</evidence>
<dbReference type="InterPro" id="IPR049484">
    <property type="entry name" value="Rv0078-like_C"/>
</dbReference>
<dbReference type="EMBL" id="JZWI01000002">
    <property type="protein sequence ID" value="KLN58548.1"/>
    <property type="molecule type" value="Genomic_DNA"/>
</dbReference>
<dbReference type="PROSITE" id="PS01081">
    <property type="entry name" value="HTH_TETR_1"/>
    <property type="match status" value="1"/>
</dbReference>
<keyword evidence="2" id="KW-0805">Transcription regulation</keyword>
<dbReference type="PATRIC" id="fig|34073.19.peg.271"/>
<evidence type="ECO:0000256" key="1">
    <source>
        <dbReference type="ARBA" id="ARBA00022491"/>
    </source>
</evidence>
<keyword evidence="3 5" id="KW-0238">DNA-binding</keyword>
<keyword evidence="4" id="KW-0804">Transcription</keyword>
<evidence type="ECO:0000256" key="4">
    <source>
        <dbReference type="ARBA" id="ARBA00023163"/>
    </source>
</evidence>
<name>A0A0H2M882_VARPD</name>
<dbReference type="GO" id="GO:0003700">
    <property type="term" value="F:DNA-binding transcription factor activity"/>
    <property type="evidence" value="ECO:0007669"/>
    <property type="project" value="TreeGrafter"/>
</dbReference>
<evidence type="ECO:0000313" key="8">
    <source>
        <dbReference type="Proteomes" id="UP000035170"/>
    </source>
</evidence>
<dbReference type="InterPro" id="IPR023772">
    <property type="entry name" value="DNA-bd_HTH_TetR-type_CS"/>
</dbReference>
<reference evidence="7 8" key="1">
    <citation type="submission" date="2015-03" db="EMBL/GenBank/DDBJ databases">
        <title>Genome sequence of Variovorax paradoxus TBEA6.</title>
        <authorList>
            <person name="Poehlein A."/>
            <person name="Schuldes J."/>
            <person name="Wuebbeler J.H."/>
            <person name="Hiessl S."/>
            <person name="Steinbuechel A."/>
            <person name="Daniel R."/>
        </authorList>
    </citation>
    <scope>NUCLEOTIDE SEQUENCE [LARGE SCALE GENOMIC DNA]</scope>
    <source>
        <strain evidence="7 8">TBEA6</strain>
    </source>
</reference>
<dbReference type="GO" id="GO:0000976">
    <property type="term" value="F:transcription cis-regulatory region binding"/>
    <property type="evidence" value="ECO:0007669"/>
    <property type="project" value="TreeGrafter"/>
</dbReference>
<dbReference type="PRINTS" id="PR00455">
    <property type="entry name" value="HTHTETR"/>
</dbReference>
<feature type="DNA-binding region" description="H-T-H motif" evidence="5">
    <location>
        <begin position="41"/>
        <end position="60"/>
    </location>
</feature>
<proteinExistence type="predicted"/>
<accession>A0A0H2M882</accession>
<dbReference type="RefSeq" id="WP_021007878.1">
    <property type="nucleotide sequence ID" value="NZ_JZWI01000002.1"/>
</dbReference>
<dbReference type="InterPro" id="IPR009057">
    <property type="entry name" value="Homeodomain-like_sf"/>
</dbReference>
<sequence>MPRTTATPPSRTNRERTETTRLALIEAARGLFVSKGYGDTSTPEIAVAAGITRGALYHHFVDKRDLFRQVLVREAEAVAAGIEAATPRQLTPREALIEGSKAYLDTMTVPGRTRLLLIEGPAVLGLAEIMAIDEATSANSLRRGLERAKVGKAEVPLDALARLLSAAFDRAALEIDAGADADDIRAAMLWLLQQALGPEPRRKPAA</sequence>
<evidence type="ECO:0000256" key="2">
    <source>
        <dbReference type="ARBA" id="ARBA00023015"/>
    </source>
</evidence>
<dbReference type="PANTHER" id="PTHR30055">
    <property type="entry name" value="HTH-TYPE TRANSCRIPTIONAL REGULATOR RUTR"/>
    <property type="match status" value="1"/>
</dbReference>
<dbReference type="PROSITE" id="PS50977">
    <property type="entry name" value="HTH_TETR_2"/>
    <property type="match status" value="1"/>
</dbReference>
<dbReference type="Proteomes" id="UP000035170">
    <property type="component" value="Unassembled WGS sequence"/>
</dbReference>
<dbReference type="AlphaFoldDB" id="A0A0H2M882"/>